<feature type="domain" description="Phage capsid-like C-terminal" evidence="3">
    <location>
        <begin position="20"/>
        <end position="250"/>
    </location>
</feature>
<dbReference type="InterPro" id="IPR054612">
    <property type="entry name" value="Phage_capsid-like_C"/>
</dbReference>
<dbReference type="GO" id="GO:0044423">
    <property type="term" value="C:virion component"/>
    <property type="evidence" value="ECO:0007669"/>
    <property type="project" value="UniProtKB-KW"/>
</dbReference>
<accession>A0A0F8YTR1</accession>
<evidence type="ECO:0000256" key="1">
    <source>
        <dbReference type="ARBA" id="ARBA00004328"/>
    </source>
</evidence>
<evidence type="ECO:0000256" key="2">
    <source>
        <dbReference type="ARBA" id="ARBA00022844"/>
    </source>
</evidence>
<dbReference type="EMBL" id="LAZR01055080">
    <property type="protein sequence ID" value="KKK77180.1"/>
    <property type="molecule type" value="Genomic_DNA"/>
</dbReference>
<gene>
    <name evidence="4" type="ORF">LCGC14_2856210</name>
</gene>
<comment type="subcellular location">
    <subcellularLocation>
        <location evidence="1">Virion</location>
    </subcellularLocation>
</comment>
<reference evidence="4" key="1">
    <citation type="journal article" date="2015" name="Nature">
        <title>Complex archaea that bridge the gap between prokaryotes and eukaryotes.</title>
        <authorList>
            <person name="Spang A."/>
            <person name="Saw J.H."/>
            <person name="Jorgensen S.L."/>
            <person name="Zaremba-Niedzwiedzka K."/>
            <person name="Martijn J."/>
            <person name="Lind A.E."/>
            <person name="van Eijk R."/>
            <person name="Schleper C."/>
            <person name="Guy L."/>
            <person name="Ettema T.J."/>
        </authorList>
    </citation>
    <scope>NUCLEOTIDE SEQUENCE</scope>
</reference>
<feature type="non-terminal residue" evidence="4">
    <location>
        <position position="1"/>
    </location>
</feature>
<dbReference type="NCBIfam" id="TIGR01554">
    <property type="entry name" value="major_cap_HK97"/>
    <property type="match status" value="1"/>
</dbReference>
<keyword evidence="2" id="KW-0946">Virion</keyword>
<evidence type="ECO:0000313" key="4">
    <source>
        <dbReference type="EMBL" id="KKK77180.1"/>
    </source>
</evidence>
<comment type="caution">
    <text evidence="4">The sequence shown here is derived from an EMBL/GenBank/DDBJ whole genome shotgun (WGS) entry which is preliminary data.</text>
</comment>
<dbReference type="Gene3D" id="3.30.2400.10">
    <property type="entry name" value="Major capsid protein gp5"/>
    <property type="match status" value="1"/>
</dbReference>
<dbReference type="AlphaFoldDB" id="A0A0F8YTR1"/>
<organism evidence="4">
    <name type="scientific">marine sediment metagenome</name>
    <dbReference type="NCBI Taxonomy" id="412755"/>
    <lineage>
        <taxon>unclassified sequences</taxon>
        <taxon>metagenomes</taxon>
        <taxon>ecological metagenomes</taxon>
    </lineage>
</organism>
<dbReference type="Pfam" id="PF05065">
    <property type="entry name" value="Phage_capsid"/>
    <property type="match status" value="1"/>
</dbReference>
<dbReference type="SUPFAM" id="SSF56563">
    <property type="entry name" value="Major capsid protein gp5"/>
    <property type="match status" value="1"/>
</dbReference>
<name>A0A0F8YTR1_9ZZZZ</name>
<proteinExistence type="predicted"/>
<protein>
    <recommendedName>
        <fullName evidence="3">Phage capsid-like C-terminal domain-containing protein</fullName>
    </recommendedName>
</protein>
<dbReference type="InterPro" id="IPR024455">
    <property type="entry name" value="Phage_capsid"/>
</dbReference>
<evidence type="ECO:0000259" key="3">
    <source>
        <dbReference type="Pfam" id="PF05065"/>
    </source>
</evidence>
<sequence>AARQVIATGDVWNGVSSAAVTFSWSAEAAESTDDATTFAQPTITIHKGQGFVPISIEALQDQANVTTVIADLLAFGKNVQDAAAFATGSGTGQPFGIVTALTGGASVVASATTDVYAIADLYATQAGLPARYRPGASWLANNAIYNLTRQFAEPSGFWSDLTADRPALLLSKSAFESEDMDGVINAGATNNVLIFGDFSNYVIADRVGMTVETIPHLFATANNRPTGQRGFYAFYRLGADSVNDGAFSMLDVT</sequence>